<dbReference type="OrthoDB" id="514967at2759"/>
<evidence type="ECO:0000313" key="3">
    <source>
        <dbReference type="Proteomes" id="UP000015453"/>
    </source>
</evidence>
<organism evidence="2 3">
    <name type="scientific">Genlisea aurea</name>
    <dbReference type="NCBI Taxonomy" id="192259"/>
    <lineage>
        <taxon>Eukaryota</taxon>
        <taxon>Viridiplantae</taxon>
        <taxon>Streptophyta</taxon>
        <taxon>Embryophyta</taxon>
        <taxon>Tracheophyta</taxon>
        <taxon>Spermatophyta</taxon>
        <taxon>Magnoliopsida</taxon>
        <taxon>eudicotyledons</taxon>
        <taxon>Gunneridae</taxon>
        <taxon>Pentapetalae</taxon>
        <taxon>asterids</taxon>
        <taxon>lamiids</taxon>
        <taxon>Lamiales</taxon>
        <taxon>Lentibulariaceae</taxon>
        <taxon>Genlisea</taxon>
    </lineage>
</organism>
<evidence type="ECO:0000313" key="2">
    <source>
        <dbReference type="EMBL" id="EPS59954.1"/>
    </source>
</evidence>
<feature type="transmembrane region" description="Helical" evidence="1">
    <location>
        <begin position="213"/>
        <end position="234"/>
    </location>
</feature>
<dbReference type="Pfam" id="PF26102">
    <property type="entry name" value="Ig_SPL7"/>
    <property type="match status" value="1"/>
</dbReference>
<name>S8BZY6_9LAMI</name>
<accession>S8BZY6</accession>
<dbReference type="AlphaFoldDB" id="S8BZY6"/>
<proteinExistence type="predicted"/>
<evidence type="ECO:0000256" key="1">
    <source>
        <dbReference type="SAM" id="Phobius"/>
    </source>
</evidence>
<keyword evidence="1" id="KW-1133">Transmembrane helix</keyword>
<feature type="non-terminal residue" evidence="2">
    <location>
        <position position="1"/>
    </location>
</feature>
<dbReference type="EMBL" id="AUSU01007946">
    <property type="protein sequence ID" value="EPS59954.1"/>
    <property type="molecule type" value="Genomic_DNA"/>
</dbReference>
<dbReference type="Proteomes" id="UP000015453">
    <property type="component" value="Unassembled WGS sequence"/>
</dbReference>
<protein>
    <submittedName>
        <fullName evidence="2">Uncharacterized protein</fullName>
    </submittedName>
</protein>
<gene>
    <name evidence="2" type="ORF">M569_14850</name>
</gene>
<keyword evidence="1" id="KW-0812">Transmembrane</keyword>
<keyword evidence="3" id="KW-1185">Reference proteome</keyword>
<reference evidence="2 3" key="1">
    <citation type="journal article" date="2013" name="BMC Genomics">
        <title>The miniature genome of a carnivorous plant Genlisea aurea contains a low number of genes and short non-coding sequences.</title>
        <authorList>
            <person name="Leushkin E.V."/>
            <person name="Sutormin R.A."/>
            <person name="Nabieva E.R."/>
            <person name="Penin A.A."/>
            <person name="Kondrashov A.S."/>
            <person name="Logacheva M.D."/>
        </authorList>
    </citation>
    <scope>NUCLEOTIDE SEQUENCE [LARGE SCALE GENOMIC DNA]</scope>
</reference>
<keyword evidence="1" id="KW-0472">Membrane</keyword>
<sequence length="253" mass="27712">SSSSSEDHQLVKVIVPRTDENLFGPGFVEVENQSGLSNFIPILVGDRETCSEMETVLENLGVSSSGKPCDFTASALSRVADFVLEVGWLLKEPAREPPLGPSEFQRFNALLKFLIENESSVVLRRLLSSLNSAVAVRNPNFDLHAMLMNVKIAEARLAATPIIRSPLAVPEMVKRNESGVLQREVVMDVMNVRNHRRRQAAIRERRRFVISRPAAAAAVAAAVVLCAGACVVVLHPLKFSAIAVTVKRCLFDL</sequence>
<comment type="caution">
    <text evidence="2">The sequence shown here is derived from an EMBL/GenBank/DDBJ whole genome shotgun (WGS) entry which is preliminary data.</text>
</comment>